<sequence length="143" mass="16585">METELMVPESMAYVQGEIPWEKLVVFLNMLDRQGVNKYQLESDSAPIPDTGTAEHLPEDFFMRGLVWTQLCYPADFFNGSSVNNEEQSLELPSIAVHRTERCLWYGYHLALLHRWIDNVDKKFRLTPFAVELEKSAKHPHVFG</sequence>
<name>A0A1J9Q4L2_9EURO</name>
<gene>
    <name evidence="1" type="ORF">ACJ73_09938</name>
</gene>
<dbReference type="STRING" id="1658174.A0A1J9Q4L2"/>
<dbReference type="AlphaFoldDB" id="A0A1J9Q4L2"/>
<dbReference type="EMBL" id="LGTZ01003148">
    <property type="protein sequence ID" value="OJD10101.1"/>
    <property type="molecule type" value="Genomic_DNA"/>
</dbReference>
<dbReference type="OrthoDB" id="4180531at2759"/>
<protein>
    <submittedName>
        <fullName evidence="1">Uncharacterized protein</fullName>
    </submittedName>
</protein>
<evidence type="ECO:0000313" key="2">
    <source>
        <dbReference type="Proteomes" id="UP000242791"/>
    </source>
</evidence>
<accession>A0A1J9Q4L2</accession>
<reference evidence="1 2" key="1">
    <citation type="submission" date="2015-08" db="EMBL/GenBank/DDBJ databases">
        <title>Emmonsia species relationships and genome sequence.</title>
        <authorList>
            <person name="Cuomo C.A."/>
            <person name="Schwartz I.S."/>
            <person name="Kenyon C."/>
            <person name="De Hoog G.S."/>
            <person name="Govender N.P."/>
            <person name="Botha A."/>
            <person name="Moreno L."/>
            <person name="De Vries M."/>
            <person name="Munoz J.F."/>
            <person name="Stielow J.B."/>
        </authorList>
    </citation>
    <scope>NUCLEOTIDE SEQUENCE [LARGE SCALE GENOMIC DNA]</scope>
    <source>
        <strain evidence="1 2">EI222</strain>
    </source>
</reference>
<proteinExistence type="predicted"/>
<keyword evidence="2" id="KW-1185">Reference proteome</keyword>
<organism evidence="1 2">
    <name type="scientific">Blastomyces percursus</name>
    <dbReference type="NCBI Taxonomy" id="1658174"/>
    <lineage>
        <taxon>Eukaryota</taxon>
        <taxon>Fungi</taxon>
        <taxon>Dikarya</taxon>
        <taxon>Ascomycota</taxon>
        <taxon>Pezizomycotina</taxon>
        <taxon>Eurotiomycetes</taxon>
        <taxon>Eurotiomycetidae</taxon>
        <taxon>Onygenales</taxon>
        <taxon>Ajellomycetaceae</taxon>
        <taxon>Blastomyces</taxon>
    </lineage>
</organism>
<dbReference type="Proteomes" id="UP000242791">
    <property type="component" value="Unassembled WGS sequence"/>
</dbReference>
<dbReference type="SUPFAM" id="SSF48452">
    <property type="entry name" value="TPR-like"/>
    <property type="match status" value="1"/>
</dbReference>
<dbReference type="VEuPathDB" id="FungiDB:ACJ73_09938"/>
<comment type="caution">
    <text evidence="1">The sequence shown here is derived from an EMBL/GenBank/DDBJ whole genome shotgun (WGS) entry which is preliminary data.</text>
</comment>
<dbReference type="InterPro" id="IPR011990">
    <property type="entry name" value="TPR-like_helical_dom_sf"/>
</dbReference>
<evidence type="ECO:0000313" key="1">
    <source>
        <dbReference type="EMBL" id="OJD10101.1"/>
    </source>
</evidence>